<dbReference type="EMBL" id="GBXM01095607">
    <property type="protein sequence ID" value="JAH12970.1"/>
    <property type="molecule type" value="Transcribed_RNA"/>
</dbReference>
<organism evidence="1">
    <name type="scientific">Anguilla anguilla</name>
    <name type="common">European freshwater eel</name>
    <name type="synonym">Muraena anguilla</name>
    <dbReference type="NCBI Taxonomy" id="7936"/>
    <lineage>
        <taxon>Eukaryota</taxon>
        <taxon>Metazoa</taxon>
        <taxon>Chordata</taxon>
        <taxon>Craniata</taxon>
        <taxon>Vertebrata</taxon>
        <taxon>Euteleostomi</taxon>
        <taxon>Actinopterygii</taxon>
        <taxon>Neopterygii</taxon>
        <taxon>Teleostei</taxon>
        <taxon>Anguilliformes</taxon>
        <taxon>Anguillidae</taxon>
        <taxon>Anguilla</taxon>
    </lineage>
</organism>
<reference evidence="1" key="2">
    <citation type="journal article" date="2015" name="Fish Shellfish Immunol.">
        <title>Early steps in the European eel (Anguilla anguilla)-Vibrio vulnificus interaction in the gills: Role of the RtxA13 toxin.</title>
        <authorList>
            <person name="Callol A."/>
            <person name="Pajuelo D."/>
            <person name="Ebbesson L."/>
            <person name="Teles M."/>
            <person name="MacKenzie S."/>
            <person name="Amaro C."/>
        </authorList>
    </citation>
    <scope>NUCLEOTIDE SEQUENCE</scope>
</reference>
<protein>
    <submittedName>
        <fullName evidence="1">Uncharacterized protein</fullName>
    </submittedName>
</protein>
<reference evidence="1" key="1">
    <citation type="submission" date="2014-11" db="EMBL/GenBank/DDBJ databases">
        <authorList>
            <person name="Amaro Gonzalez C."/>
        </authorList>
    </citation>
    <scope>NUCLEOTIDE SEQUENCE</scope>
</reference>
<proteinExistence type="predicted"/>
<dbReference type="AlphaFoldDB" id="A0A0E9Q9F6"/>
<accession>A0A0E9Q9F6</accession>
<dbReference type="EMBL" id="GBXM01069524">
    <property type="protein sequence ID" value="JAH39053.1"/>
    <property type="molecule type" value="Transcribed_RNA"/>
</dbReference>
<evidence type="ECO:0000313" key="1">
    <source>
        <dbReference type="EMBL" id="JAH12970.1"/>
    </source>
</evidence>
<sequence>MRAWEAFSLLYESEKQLTSYVSYGVSFAR</sequence>
<name>A0A0E9Q9F6_ANGAN</name>